<accession>A0A5S3PD72</accession>
<comment type="caution">
    <text evidence="1">The sequence shown here is derived from an EMBL/GenBank/DDBJ whole genome shotgun (WGS) entry which is preliminary data.</text>
</comment>
<name>A0A5S3PD72_9RHOB</name>
<dbReference type="AlphaFoldDB" id="A0A5S3PD72"/>
<dbReference type="Pfam" id="PF13469">
    <property type="entry name" value="Sulfotransfer_3"/>
    <property type="match status" value="1"/>
</dbReference>
<dbReference type="RefSeq" id="WP_138663747.1">
    <property type="nucleotide sequence ID" value="NZ_VANS01000009.1"/>
</dbReference>
<gene>
    <name evidence="1" type="ORF">FDT80_18120</name>
</gene>
<dbReference type="InterPro" id="IPR027417">
    <property type="entry name" value="P-loop_NTPase"/>
</dbReference>
<keyword evidence="2" id="KW-1185">Reference proteome</keyword>
<evidence type="ECO:0000313" key="1">
    <source>
        <dbReference type="EMBL" id="TMM49359.1"/>
    </source>
</evidence>
<reference evidence="1 2" key="1">
    <citation type="submission" date="2019-05" db="EMBL/GenBank/DDBJ databases">
        <title>Sulfitobacter sabulilitoris sp. nov., isolated from a marine sand.</title>
        <authorList>
            <person name="Yoon J.-H."/>
        </authorList>
    </citation>
    <scope>NUCLEOTIDE SEQUENCE [LARGE SCALE GENOMIC DNA]</scope>
    <source>
        <strain evidence="1 2">HSMS-29</strain>
    </source>
</reference>
<proteinExistence type="predicted"/>
<dbReference type="GO" id="GO:0016740">
    <property type="term" value="F:transferase activity"/>
    <property type="evidence" value="ECO:0007669"/>
    <property type="project" value="UniProtKB-KW"/>
</dbReference>
<dbReference type="SUPFAM" id="SSF52540">
    <property type="entry name" value="P-loop containing nucleoside triphosphate hydrolases"/>
    <property type="match status" value="1"/>
</dbReference>
<dbReference type="EMBL" id="VANS01000009">
    <property type="protein sequence ID" value="TMM49359.1"/>
    <property type="molecule type" value="Genomic_DNA"/>
</dbReference>
<dbReference type="OrthoDB" id="9804504at2"/>
<evidence type="ECO:0000313" key="2">
    <source>
        <dbReference type="Proteomes" id="UP000309550"/>
    </source>
</evidence>
<protein>
    <submittedName>
        <fullName evidence="1">Sulfotransferase</fullName>
    </submittedName>
</protein>
<keyword evidence="1" id="KW-0808">Transferase</keyword>
<dbReference type="Proteomes" id="UP000309550">
    <property type="component" value="Unassembled WGS sequence"/>
</dbReference>
<sequence>MMTQKPAISPEDNAPQKVIFVGGAPRSGTSVTHALLCTAEACNRYHPEISFVRPVLESYSVGLEKWQAHTYCFFKEPHHFKLHVRKLLHQQMAHIAKVLSNPRVLCVKDPLLTPYFPAMREVLGWPSQYVTVLRHPHNVIRSLQEVVERRGGEFGRGLIDFAVHDYMNSYAHLEDPALEGSLLCLRYEDLNEPETIEALRDFTGLPGINPNSIWKNNKGREYTPTPQEQADPWFSPKYHRPIDTQSRLSPLAPHIRDVVNDVCGPIMADYGYGPDGSFD</sequence>
<organism evidence="1 2">
    <name type="scientific">Sulfitobacter sabulilitoris</name>
    <dbReference type="NCBI Taxonomy" id="2562655"/>
    <lineage>
        <taxon>Bacteria</taxon>
        <taxon>Pseudomonadati</taxon>
        <taxon>Pseudomonadota</taxon>
        <taxon>Alphaproteobacteria</taxon>
        <taxon>Rhodobacterales</taxon>
        <taxon>Roseobacteraceae</taxon>
        <taxon>Sulfitobacter</taxon>
    </lineage>
</organism>
<dbReference type="Gene3D" id="3.40.50.300">
    <property type="entry name" value="P-loop containing nucleotide triphosphate hydrolases"/>
    <property type="match status" value="1"/>
</dbReference>